<evidence type="ECO:0000256" key="1">
    <source>
        <dbReference type="ARBA" id="ARBA00023002"/>
    </source>
</evidence>
<dbReference type="PANTHER" id="PTHR10366:SF564">
    <property type="entry name" value="STEROL-4-ALPHA-CARBOXYLATE 3-DEHYDROGENASE, DECARBOXYLATING"/>
    <property type="match status" value="1"/>
</dbReference>
<dbReference type="InterPro" id="IPR036291">
    <property type="entry name" value="NAD(P)-bd_dom_sf"/>
</dbReference>
<keyword evidence="5" id="KW-1185">Reference proteome</keyword>
<dbReference type="GO" id="GO:0016616">
    <property type="term" value="F:oxidoreductase activity, acting on the CH-OH group of donors, NAD or NADP as acceptor"/>
    <property type="evidence" value="ECO:0007669"/>
    <property type="project" value="TreeGrafter"/>
</dbReference>
<dbReference type="InterPro" id="IPR050425">
    <property type="entry name" value="NAD(P)_dehydrat-like"/>
</dbReference>
<dbReference type="EMBL" id="DF933856">
    <property type="protein sequence ID" value="GAM43927.1"/>
    <property type="molecule type" value="Genomic_DNA"/>
</dbReference>
<comment type="caution">
    <text evidence="4">The sequence shown here is derived from an EMBL/GenBank/DDBJ whole genome shotgun (WGS) entry which is preliminary data.</text>
</comment>
<evidence type="ECO:0000256" key="2">
    <source>
        <dbReference type="ARBA" id="ARBA00023445"/>
    </source>
</evidence>
<sequence length="234" mass="26171">MDVKRSRIQRIVLTSSCAAILDTSDTAVTVSEEDWNDQRVLECNKFGRSAAGLSKYSASKTLAERAAWDFWDANKDRLKWDISVINPPYIFGPILHEVESPENLKSSTKYFYDAIVRNEFVGLPPTRRPGHGYVDVRDVAAAHIKALQTPGAGGERIIVSAGSWVWQDAINAAIAVGEPLYKLHPATVSQDDIPTRFITFDTRKQAKILGLELRSMEDIVHDVLVDYSKRGWIP</sequence>
<evidence type="ECO:0000313" key="5">
    <source>
        <dbReference type="Proteomes" id="UP000053095"/>
    </source>
</evidence>
<dbReference type="SUPFAM" id="SSF51735">
    <property type="entry name" value="NAD(P)-binding Rossmann-fold domains"/>
    <property type="match status" value="1"/>
</dbReference>
<evidence type="ECO:0000313" key="4">
    <source>
        <dbReference type="EMBL" id="GAM43927.1"/>
    </source>
</evidence>
<dbReference type="Proteomes" id="UP000053095">
    <property type="component" value="Unassembled WGS sequence"/>
</dbReference>
<proteinExistence type="inferred from homology"/>
<accession>A0A6V8HPH5</accession>
<dbReference type="Pfam" id="PF01370">
    <property type="entry name" value="Epimerase"/>
    <property type="match status" value="1"/>
</dbReference>
<keyword evidence="1" id="KW-0560">Oxidoreductase</keyword>
<dbReference type="InterPro" id="IPR001509">
    <property type="entry name" value="Epimerase_deHydtase"/>
</dbReference>
<dbReference type="Gene3D" id="3.40.50.720">
    <property type="entry name" value="NAD(P)-binding Rossmann-like Domain"/>
    <property type="match status" value="1"/>
</dbReference>
<dbReference type="AlphaFoldDB" id="A0A6V8HPH5"/>
<organism evidence="4 5">
    <name type="scientific">Talaromyces pinophilus</name>
    <name type="common">Penicillium pinophilum</name>
    <dbReference type="NCBI Taxonomy" id="128442"/>
    <lineage>
        <taxon>Eukaryota</taxon>
        <taxon>Fungi</taxon>
        <taxon>Dikarya</taxon>
        <taxon>Ascomycota</taxon>
        <taxon>Pezizomycotina</taxon>
        <taxon>Eurotiomycetes</taxon>
        <taxon>Eurotiomycetidae</taxon>
        <taxon>Eurotiales</taxon>
        <taxon>Trichocomaceae</taxon>
        <taxon>Talaromyces</taxon>
        <taxon>Talaromyces sect. Talaromyces</taxon>
    </lineage>
</organism>
<gene>
    <name evidence="4" type="ORF">TCE0_060r19139</name>
</gene>
<reference evidence="5" key="1">
    <citation type="journal article" date="2015" name="Genome Announc.">
        <title>Draft genome sequence of Talaromyces cellulolyticus strain Y-94, a source of lignocellulosic biomass-degrading enzymes.</title>
        <authorList>
            <person name="Fujii T."/>
            <person name="Koike H."/>
            <person name="Sawayama S."/>
            <person name="Yano S."/>
            <person name="Inoue H."/>
        </authorList>
    </citation>
    <scope>NUCLEOTIDE SEQUENCE [LARGE SCALE GENOMIC DNA]</scope>
    <source>
        <strain evidence="5">Y-94</strain>
    </source>
</reference>
<dbReference type="PANTHER" id="PTHR10366">
    <property type="entry name" value="NAD DEPENDENT EPIMERASE/DEHYDRATASE"/>
    <property type="match status" value="1"/>
</dbReference>
<evidence type="ECO:0000259" key="3">
    <source>
        <dbReference type="Pfam" id="PF01370"/>
    </source>
</evidence>
<comment type="similarity">
    <text evidence="2">Belongs to the NAD(P)-dependent epimerase/dehydratase family. Dihydroflavonol-4-reductase subfamily.</text>
</comment>
<feature type="domain" description="NAD-dependent epimerase/dehydratase" evidence="3">
    <location>
        <begin position="53"/>
        <end position="158"/>
    </location>
</feature>
<name>A0A6V8HPH5_TALPI</name>
<protein>
    <recommendedName>
        <fullName evidence="3">NAD-dependent epimerase/dehydratase domain-containing protein</fullName>
    </recommendedName>
</protein>